<keyword evidence="1" id="KW-0805">Transcription regulation</keyword>
<dbReference type="InterPro" id="IPR036388">
    <property type="entry name" value="WH-like_DNA-bd_sf"/>
</dbReference>
<dbReference type="PANTHER" id="PTHR44846:SF1">
    <property type="entry name" value="MANNOSYL-D-GLYCERATE TRANSPORT_METABOLISM SYSTEM REPRESSOR MNGR-RELATED"/>
    <property type="match status" value="1"/>
</dbReference>
<dbReference type="STRING" id="1055723.SAMN05216293_2034"/>
<dbReference type="GO" id="GO:0003677">
    <property type="term" value="F:DNA binding"/>
    <property type="evidence" value="ECO:0007669"/>
    <property type="project" value="UniProtKB-KW"/>
</dbReference>
<dbReference type="Gene3D" id="3.40.1410.10">
    <property type="entry name" value="Chorismate lyase-like"/>
    <property type="match status" value="1"/>
</dbReference>
<protein>
    <submittedName>
        <fullName evidence="5">GntR family transcriptional regulator</fullName>
    </submittedName>
    <submittedName>
        <fullName evidence="6">Transcriptional regulator, GntR family</fullName>
    </submittedName>
</protein>
<feature type="domain" description="HTH gntR-type" evidence="4">
    <location>
        <begin position="21"/>
        <end position="89"/>
    </location>
</feature>
<dbReference type="OrthoDB" id="9815017at2"/>
<dbReference type="EMBL" id="FRAT01000005">
    <property type="protein sequence ID" value="SHK84841.1"/>
    <property type="molecule type" value="Genomic_DNA"/>
</dbReference>
<dbReference type="RefSeq" id="WP_072879472.1">
    <property type="nucleotide sequence ID" value="NZ_FOKU01000014.1"/>
</dbReference>
<dbReference type="InterPro" id="IPR000524">
    <property type="entry name" value="Tscrpt_reg_HTH_GntR"/>
</dbReference>
<proteinExistence type="predicted"/>
<dbReference type="CDD" id="cd07377">
    <property type="entry name" value="WHTH_GntR"/>
    <property type="match status" value="1"/>
</dbReference>
<accession>A0A1M6VTV7</accession>
<dbReference type="PROSITE" id="PS50949">
    <property type="entry name" value="HTH_GNTR"/>
    <property type="match status" value="1"/>
</dbReference>
<dbReference type="EMBL" id="FOKU01000014">
    <property type="protein sequence ID" value="SFC59579.1"/>
    <property type="molecule type" value="Genomic_DNA"/>
</dbReference>
<dbReference type="InterPro" id="IPR050679">
    <property type="entry name" value="Bact_HTH_transcr_reg"/>
</dbReference>
<dbReference type="SUPFAM" id="SSF64288">
    <property type="entry name" value="Chorismate lyase-like"/>
    <property type="match status" value="1"/>
</dbReference>
<evidence type="ECO:0000313" key="6">
    <source>
        <dbReference type="EMBL" id="SHK84841.1"/>
    </source>
</evidence>
<dbReference type="GO" id="GO:0003700">
    <property type="term" value="F:DNA-binding transcription factor activity"/>
    <property type="evidence" value="ECO:0007669"/>
    <property type="project" value="InterPro"/>
</dbReference>
<dbReference type="SUPFAM" id="SSF46785">
    <property type="entry name" value="Winged helix' DNA-binding domain"/>
    <property type="match status" value="1"/>
</dbReference>
<dbReference type="InterPro" id="IPR036390">
    <property type="entry name" value="WH_DNA-bd_sf"/>
</dbReference>
<dbReference type="InterPro" id="IPR028978">
    <property type="entry name" value="Chorismate_lyase_/UTRA_dom_sf"/>
</dbReference>
<dbReference type="SMART" id="SM00866">
    <property type="entry name" value="UTRA"/>
    <property type="match status" value="1"/>
</dbReference>
<dbReference type="Pfam" id="PF07702">
    <property type="entry name" value="UTRA"/>
    <property type="match status" value="1"/>
</dbReference>
<dbReference type="InterPro" id="IPR011663">
    <property type="entry name" value="UTRA"/>
</dbReference>
<dbReference type="Pfam" id="PF00392">
    <property type="entry name" value="GntR"/>
    <property type="match status" value="1"/>
</dbReference>
<evidence type="ECO:0000259" key="4">
    <source>
        <dbReference type="PROSITE" id="PS50949"/>
    </source>
</evidence>
<dbReference type="GO" id="GO:0045892">
    <property type="term" value="P:negative regulation of DNA-templated transcription"/>
    <property type="evidence" value="ECO:0007669"/>
    <property type="project" value="TreeGrafter"/>
</dbReference>
<evidence type="ECO:0000256" key="2">
    <source>
        <dbReference type="ARBA" id="ARBA00023125"/>
    </source>
</evidence>
<keyword evidence="3" id="KW-0804">Transcription</keyword>
<dbReference type="AlphaFoldDB" id="A0A1M6VTV7"/>
<dbReference type="PANTHER" id="PTHR44846">
    <property type="entry name" value="MANNOSYL-D-GLYCERATE TRANSPORT/METABOLISM SYSTEM REPRESSOR MNGR-RELATED"/>
    <property type="match status" value="1"/>
</dbReference>
<dbReference type="Gene3D" id="1.10.10.10">
    <property type="entry name" value="Winged helix-like DNA-binding domain superfamily/Winged helix DNA-binding domain"/>
    <property type="match status" value="1"/>
</dbReference>
<reference evidence="6 7" key="1">
    <citation type="submission" date="2016-11" db="EMBL/GenBank/DDBJ databases">
        <authorList>
            <person name="Varghese N."/>
            <person name="Submissions S."/>
        </authorList>
    </citation>
    <scope>NUCLEOTIDE SEQUENCE [LARGE SCALE GENOMIC DNA]</scope>
    <source>
        <strain evidence="6 7">CGMCC 1.12174</strain>
        <strain evidence="5 8">DSM 26351</strain>
    </source>
</reference>
<evidence type="ECO:0000256" key="3">
    <source>
        <dbReference type="ARBA" id="ARBA00023163"/>
    </source>
</evidence>
<evidence type="ECO:0000256" key="1">
    <source>
        <dbReference type="ARBA" id="ARBA00023015"/>
    </source>
</evidence>
<dbReference type="SMART" id="SM00345">
    <property type="entry name" value="HTH_GNTR"/>
    <property type="match status" value="1"/>
</dbReference>
<organism evidence="6 7">
    <name type="scientific">Flagellimonas taeanensis</name>
    <dbReference type="NCBI Taxonomy" id="1005926"/>
    <lineage>
        <taxon>Bacteria</taxon>
        <taxon>Pseudomonadati</taxon>
        <taxon>Bacteroidota</taxon>
        <taxon>Flavobacteriia</taxon>
        <taxon>Flavobacteriales</taxon>
        <taxon>Flavobacteriaceae</taxon>
        <taxon>Flagellimonas</taxon>
    </lineage>
</organism>
<name>A0A1M6VTV7_9FLAO</name>
<keyword evidence="2" id="KW-0238">DNA-binding</keyword>
<comment type="caution">
    <text evidence="6">The sequence shown here is derived from an EMBL/GenBank/DDBJ whole genome shotgun (WGS) entry which is preliminary data.</text>
</comment>
<evidence type="ECO:0000313" key="5">
    <source>
        <dbReference type="EMBL" id="SFC59579.1"/>
    </source>
</evidence>
<dbReference type="PRINTS" id="PR00035">
    <property type="entry name" value="HTHGNTR"/>
</dbReference>
<sequence>MSQQKNILNLKSLSIDHDSPVPLHLQVEEILRDMINDPDYQNGKFLPKEVDLSKRLGISRNTIRQATNRLVQEKLLIRKKGVGTKVAKKQVETKLSNWVSFSQEMHAQGINFRNYEIKVSQIKVSAEISEQLEVKEGHELFRLERLRGLDNGPFVYFVSYFHPRIGITGNEDFERHLYDILEHEYHTIPVLSREQISAILANKFLAEKLGVPVNSAILQRKRVVYDPGNRPIEYNIGYYRADQFTYSIDIKR</sequence>
<dbReference type="Proteomes" id="UP000184031">
    <property type="component" value="Unassembled WGS sequence"/>
</dbReference>
<keyword evidence="8" id="KW-1185">Reference proteome</keyword>
<dbReference type="Proteomes" id="UP000198940">
    <property type="component" value="Unassembled WGS sequence"/>
</dbReference>
<evidence type="ECO:0000313" key="7">
    <source>
        <dbReference type="Proteomes" id="UP000184031"/>
    </source>
</evidence>
<gene>
    <name evidence="5" type="ORF">SAMN04487891_114102</name>
    <name evidence="6" type="ORF">SAMN05216293_2034</name>
</gene>
<evidence type="ECO:0000313" key="8">
    <source>
        <dbReference type="Proteomes" id="UP000198940"/>
    </source>
</evidence>